<dbReference type="PANTHER" id="PTHR30151:SF0">
    <property type="entry name" value="ABC TRANSPORTER PERMEASE PROTEIN MJ0413-RELATED"/>
    <property type="match status" value="1"/>
</dbReference>
<evidence type="ECO:0000256" key="8">
    <source>
        <dbReference type="SAM" id="MobiDB-lite"/>
    </source>
</evidence>
<keyword evidence="3" id="KW-1003">Cell membrane</keyword>
<feature type="transmembrane region" description="Helical" evidence="7">
    <location>
        <begin position="222"/>
        <end position="241"/>
    </location>
</feature>
<feature type="region of interest" description="Disordered" evidence="8">
    <location>
        <begin position="1"/>
        <end position="37"/>
    </location>
</feature>
<keyword evidence="6 7" id="KW-0472">Membrane</keyword>
<dbReference type="SUPFAM" id="SSF161098">
    <property type="entry name" value="MetI-like"/>
    <property type="match status" value="1"/>
</dbReference>
<dbReference type="PROSITE" id="PS50928">
    <property type="entry name" value="ABC_TM1"/>
    <property type="match status" value="1"/>
</dbReference>
<dbReference type="PANTHER" id="PTHR30151">
    <property type="entry name" value="ALKANE SULFONATE ABC TRANSPORTER-RELATED, MEMBRANE SUBUNIT"/>
    <property type="match status" value="1"/>
</dbReference>
<comment type="similarity">
    <text evidence="7">Belongs to the binding-protein-dependent transport system permease family.</text>
</comment>
<evidence type="ECO:0000256" key="5">
    <source>
        <dbReference type="ARBA" id="ARBA00022989"/>
    </source>
</evidence>
<name>A0ABY9HUE5_9ACTN</name>
<dbReference type="EMBL" id="CP120997">
    <property type="protein sequence ID" value="WLQ37617.1"/>
    <property type="molecule type" value="Genomic_DNA"/>
</dbReference>
<feature type="transmembrane region" description="Helical" evidence="7">
    <location>
        <begin position="134"/>
        <end position="153"/>
    </location>
</feature>
<accession>A0ABY9HUE5</accession>
<dbReference type="CDD" id="cd06261">
    <property type="entry name" value="TM_PBP2"/>
    <property type="match status" value="1"/>
</dbReference>
<feature type="domain" description="ABC transmembrane type-1" evidence="9">
    <location>
        <begin position="93"/>
        <end position="273"/>
    </location>
</feature>
<keyword evidence="4 7" id="KW-0812">Transmembrane</keyword>
<dbReference type="Pfam" id="PF00528">
    <property type="entry name" value="BPD_transp_1"/>
    <property type="match status" value="1"/>
</dbReference>
<protein>
    <submittedName>
        <fullName evidence="10">ABC transporter permease</fullName>
    </submittedName>
</protein>
<evidence type="ECO:0000256" key="6">
    <source>
        <dbReference type="ARBA" id="ARBA00023136"/>
    </source>
</evidence>
<evidence type="ECO:0000256" key="2">
    <source>
        <dbReference type="ARBA" id="ARBA00022448"/>
    </source>
</evidence>
<dbReference type="InterPro" id="IPR035906">
    <property type="entry name" value="MetI-like_sf"/>
</dbReference>
<proteinExistence type="inferred from homology"/>
<evidence type="ECO:0000256" key="3">
    <source>
        <dbReference type="ARBA" id="ARBA00022475"/>
    </source>
</evidence>
<dbReference type="RefSeq" id="WP_306059976.1">
    <property type="nucleotide sequence ID" value="NZ_CP120997.1"/>
</dbReference>
<evidence type="ECO:0000313" key="11">
    <source>
        <dbReference type="Proteomes" id="UP001239522"/>
    </source>
</evidence>
<evidence type="ECO:0000313" key="10">
    <source>
        <dbReference type="EMBL" id="WLQ37617.1"/>
    </source>
</evidence>
<evidence type="ECO:0000259" key="9">
    <source>
        <dbReference type="PROSITE" id="PS50928"/>
    </source>
</evidence>
<evidence type="ECO:0000256" key="4">
    <source>
        <dbReference type="ARBA" id="ARBA00022692"/>
    </source>
</evidence>
<dbReference type="Proteomes" id="UP001239522">
    <property type="component" value="Chromosome"/>
</dbReference>
<evidence type="ECO:0000256" key="1">
    <source>
        <dbReference type="ARBA" id="ARBA00004651"/>
    </source>
</evidence>
<feature type="transmembrane region" description="Helical" evidence="7">
    <location>
        <begin position="159"/>
        <end position="186"/>
    </location>
</feature>
<keyword evidence="11" id="KW-1185">Reference proteome</keyword>
<organism evidence="10 11">
    <name type="scientific">Streptomyces castrisilvae</name>
    <dbReference type="NCBI Taxonomy" id="3033811"/>
    <lineage>
        <taxon>Bacteria</taxon>
        <taxon>Bacillati</taxon>
        <taxon>Actinomycetota</taxon>
        <taxon>Actinomycetes</taxon>
        <taxon>Kitasatosporales</taxon>
        <taxon>Streptomycetaceae</taxon>
        <taxon>Streptomyces</taxon>
    </lineage>
</organism>
<dbReference type="Gene3D" id="1.10.3720.10">
    <property type="entry name" value="MetI-like"/>
    <property type="match status" value="1"/>
</dbReference>
<keyword evidence="2 7" id="KW-0813">Transport</keyword>
<sequence length="287" mass="30609">MSVQDKTRAPDPEKPPGPPATEPSAARRPPGRATRKRGTGRLTSVLLGLASAALGLLAWTVLANSGVDGFPGPVAVGRRAGELIANGTLFEDAGASLERVLIGYVLGVALAIPVGFVMGWYPVVRRLIEPWLQFFRMVPPLAIIPLAIVLMGIDETPKIFVIFLASFLSCVVSTFQGVVAVDVTLVNAARVLGARDPQVFLGVVVPASTPFILVGMRIGLGASWATVVAAELIAAQGGLGFRMQQAQLYYDLPTIFVQLIAIGAIGLAMDRLLLLTERRLTHWQERR</sequence>
<feature type="compositionally biased region" description="Basic and acidic residues" evidence="8">
    <location>
        <begin position="1"/>
        <end position="14"/>
    </location>
</feature>
<evidence type="ECO:0000256" key="7">
    <source>
        <dbReference type="RuleBase" id="RU363032"/>
    </source>
</evidence>
<keyword evidence="5 7" id="KW-1133">Transmembrane helix</keyword>
<feature type="transmembrane region" description="Helical" evidence="7">
    <location>
        <begin position="248"/>
        <end position="269"/>
    </location>
</feature>
<dbReference type="InterPro" id="IPR000515">
    <property type="entry name" value="MetI-like"/>
</dbReference>
<reference evidence="10 11" key="1">
    <citation type="submission" date="2023-03" db="EMBL/GenBank/DDBJ databases">
        <title>Isolation and description of six Streptomyces strains from soil environments, able to metabolize different microbial glucans.</title>
        <authorList>
            <person name="Widen T."/>
            <person name="Larsbrink J."/>
        </authorList>
    </citation>
    <scope>NUCLEOTIDE SEQUENCE [LARGE SCALE GENOMIC DNA]</scope>
    <source>
        <strain evidence="10 11">Mut1</strain>
    </source>
</reference>
<feature type="transmembrane region" description="Helical" evidence="7">
    <location>
        <begin position="42"/>
        <end position="62"/>
    </location>
</feature>
<feature type="transmembrane region" description="Helical" evidence="7">
    <location>
        <begin position="101"/>
        <end position="122"/>
    </location>
</feature>
<comment type="subcellular location">
    <subcellularLocation>
        <location evidence="1 7">Cell membrane</location>
        <topology evidence="1 7">Multi-pass membrane protein</topology>
    </subcellularLocation>
</comment>
<gene>
    <name evidence="10" type="ORF">P8A18_31105</name>
</gene>